<proteinExistence type="predicted"/>
<evidence type="ECO:0000256" key="1">
    <source>
        <dbReference type="SAM" id="MobiDB-lite"/>
    </source>
</evidence>
<sequence>MATATSTPPHPYDGWSHRLIACHLADAGISASQVGRILAALQVKPYRVRGWLTRPADPDFFTEAAEVCALYRRCPPDSVVVSVDEKTAMAARSRKHPDRSPASGRVRCGSSSTSLLLPPGPRRPAPRGLLLPR</sequence>
<dbReference type="Proteomes" id="UP000545761">
    <property type="component" value="Unassembled WGS sequence"/>
</dbReference>
<organism evidence="2 3">
    <name type="scientific">Streptomyces himalayensis subsp. himalayensis</name>
    <dbReference type="NCBI Taxonomy" id="2756131"/>
    <lineage>
        <taxon>Bacteria</taxon>
        <taxon>Bacillati</taxon>
        <taxon>Actinomycetota</taxon>
        <taxon>Actinomycetes</taxon>
        <taxon>Kitasatosporales</taxon>
        <taxon>Streptomycetaceae</taxon>
        <taxon>Streptomyces</taxon>
        <taxon>Streptomyces himalayensis</taxon>
    </lineage>
</organism>
<reference evidence="2 3" key="1">
    <citation type="submission" date="2020-07" db="EMBL/GenBank/DDBJ databases">
        <title>Streptomyces isolated from Indian soil.</title>
        <authorList>
            <person name="Mandal S."/>
            <person name="Maiti P.K."/>
        </authorList>
    </citation>
    <scope>NUCLEOTIDE SEQUENCE [LARGE SCALE GENOMIC DNA]</scope>
    <source>
        <strain evidence="2 3">PSKA28</strain>
    </source>
</reference>
<dbReference type="AlphaFoldDB" id="A0A7W0DL54"/>
<evidence type="ECO:0000313" key="2">
    <source>
        <dbReference type="EMBL" id="MBA2947071.1"/>
    </source>
</evidence>
<dbReference type="RefSeq" id="WP_181658055.1">
    <property type="nucleotide sequence ID" value="NZ_JACEHE010000008.1"/>
</dbReference>
<protein>
    <recommendedName>
        <fullName evidence="4">Transposase</fullName>
    </recommendedName>
</protein>
<evidence type="ECO:0000313" key="3">
    <source>
        <dbReference type="Proteomes" id="UP000545761"/>
    </source>
</evidence>
<comment type="caution">
    <text evidence="2">The sequence shown here is derived from an EMBL/GenBank/DDBJ whole genome shotgun (WGS) entry which is preliminary data.</text>
</comment>
<accession>A0A7W0DL54</accession>
<feature type="region of interest" description="Disordered" evidence="1">
    <location>
        <begin position="87"/>
        <end position="133"/>
    </location>
</feature>
<name>A0A7W0DL54_9ACTN</name>
<evidence type="ECO:0008006" key="4">
    <source>
        <dbReference type="Google" id="ProtNLM"/>
    </source>
</evidence>
<gene>
    <name evidence="2" type="ORF">H1D24_15005</name>
</gene>
<dbReference type="EMBL" id="JACEHE010000008">
    <property type="protein sequence ID" value="MBA2947071.1"/>
    <property type="molecule type" value="Genomic_DNA"/>
</dbReference>